<sequence length="427" mass="49434">MNNDKASKVTEEEQEDLSELLTELHLVQTAKASQELKRDHRFWHTQPVPKLIDSNSGENCLPGPIVVPQKTVTQVRQQPYHLPNGFKWSTLDIRDPSHLHEVYELLSLNYVEDDANTFRFDYSVEFLQWVLAPPRFHQDWHLGVRSTQNHTLLAFVSAIPTQIRVDSKSINMTEVNFLCVHKRLRDRRLAPVLIKEITRRVNLCNVWQAIYTAGVVFPTPVAHCRYFHRPLNPRKLIETGFSTLSPYMPLSQVIQKFELPSHTVTRGFRSMKRSDVLQVTNLLKNYLTNFRLAAEYSEDEVEHWMVPRTGVVSAYVVEDPDTQEITDVCSFYHLPSTIIGCDKYEKLYAAYSFYNVATSVTLSQLMQDAMIMAKKQDLDVFNALDVMENREILQPLKFRPGSGTVQYYLYNWRCPRMTSDSVGIVLC</sequence>
<comment type="caution">
    <text evidence="1">The sequence shown here is derived from an EMBL/GenBank/DDBJ whole genome shotgun (WGS) entry which is preliminary data.</text>
</comment>
<proteinExistence type="predicted"/>
<name>A0ACC0WEM1_9STRA</name>
<organism evidence="1 2">
    <name type="scientific">Peronosclerospora sorghi</name>
    <dbReference type="NCBI Taxonomy" id="230839"/>
    <lineage>
        <taxon>Eukaryota</taxon>
        <taxon>Sar</taxon>
        <taxon>Stramenopiles</taxon>
        <taxon>Oomycota</taxon>
        <taxon>Peronosporomycetes</taxon>
        <taxon>Peronosporales</taxon>
        <taxon>Peronosporaceae</taxon>
        <taxon>Peronosclerospora</taxon>
    </lineage>
</organism>
<keyword evidence="2" id="KW-1185">Reference proteome</keyword>
<gene>
    <name evidence="1" type="ORF">PsorP6_017933</name>
</gene>
<evidence type="ECO:0000313" key="1">
    <source>
        <dbReference type="EMBL" id="KAI9916161.1"/>
    </source>
</evidence>
<reference evidence="1 2" key="1">
    <citation type="journal article" date="2022" name="bioRxiv">
        <title>The genome of the oomycete Peronosclerospora sorghi, a cosmopolitan pathogen of maize and sorghum, is inflated with dispersed pseudogenes.</title>
        <authorList>
            <person name="Fletcher K."/>
            <person name="Martin F."/>
            <person name="Isakeit T."/>
            <person name="Cavanaugh K."/>
            <person name="Magill C."/>
            <person name="Michelmore R."/>
        </authorList>
    </citation>
    <scope>NUCLEOTIDE SEQUENCE [LARGE SCALE GENOMIC DNA]</scope>
    <source>
        <strain evidence="1">P6</strain>
    </source>
</reference>
<dbReference type="EMBL" id="CM047581">
    <property type="protein sequence ID" value="KAI9916161.1"/>
    <property type="molecule type" value="Genomic_DNA"/>
</dbReference>
<accession>A0ACC0WEM1</accession>
<protein>
    <submittedName>
        <fullName evidence="1">Uncharacterized protein</fullName>
    </submittedName>
</protein>
<evidence type="ECO:0000313" key="2">
    <source>
        <dbReference type="Proteomes" id="UP001163321"/>
    </source>
</evidence>
<dbReference type="Proteomes" id="UP001163321">
    <property type="component" value="Chromosome 2"/>
</dbReference>